<sequence>MGACDWICCCCSDDKDEAKPDPHPPADTSPTKAAPGKLVIRIEPGKANFKNKDFSPLTPRTPANEIPPYICKVKPLISEPSFKNLTFNVRKSRDTLISRPDIVQKLDTVIEDNKKIGFMTTTVSQDSTVIHDGIGKTETVRKYIEAHSHRYNHIVWIDAESRITVQNSFLNLAESIGKYIYDEAITDKYKRVSSLAKETFRVLMKKPCLIVLDNLSQEFSNFKSPAGSPTAREFLPTFLEDRIKPVILVISNDPGWTANTVKINQVPEDICSLFILNQLKIEDTDENRQLALEITKMTSRSPLFLEMTVGLIRIQVEEDTIGLGQSPMRDFIEFFQQSQRRVLPLRPTDSKTDPYLHVLLTLTINKIKEDSKLSRIAMNSLNAMAYMHSVKIPKKMLASFFPLESSKSITEALKILINYSLVQDVDEFLEMHPIVQEAIREIVKMNSREDKVLDWIIKEISCLLQQISITDKHYREVLACAISIEHYVQTKYSNLVYLDFAKLVQEKIASKYFEKSYEISERIAKHHDSMSGKEHRGTLMAQHDMAVSLFFQKKYADSASRFAKMLDPVQGFLGRNSRPSLELAFRLAMVYTKLGKYQEAETLYQQTLEGRKKTRGEELVTFETEYYLAALLHQMEEHERALETVTGLLPKQTEFLGSDHVGTLNTRILKASLLTSSENYDEAHKEVSEVLQTSVAKYGKAHPVTVNAMRQQSHLKIVQGKHNEGLKIFFEVLEIQLRYFVLDPETAMETNRNIGNILVDLKRFDEALRLYAQACDFARAVLDDNDPMTVANEASIGAVLNIQGRVEEALEMYARVYERQKESLGVFHENT</sequence>
<feature type="repeat" description="TPR" evidence="1">
    <location>
        <begin position="581"/>
        <end position="614"/>
    </location>
</feature>
<comment type="caution">
    <text evidence="2">The sequence shown here is derived from an EMBL/GenBank/DDBJ whole genome shotgun (WGS) entry which is preliminary data.</text>
</comment>
<dbReference type="PROSITE" id="PS50005">
    <property type="entry name" value="TPR"/>
    <property type="match status" value="1"/>
</dbReference>
<protein>
    <submittedName>
        <fullName evidence="2">Uncharacterized protein</fullName>
    </submittedName>
</protein>
<accession>A0A8J2JNP2</accession>
<dbReference type="InterPro" id="IPR053137">
    <property type="entry name" value="NLR-like"/>
</dbReference>
<dbReference type="Pfam" id="PF13424">
    <property type="entry name" value="TPR_12"/>
    <property type="match status" value="2"/>
</dbReference>
<dbReference type="SMART" id="SM00028">
    <property type="entry name" value="TPR"/>
    <property type="match status" value="3"/>
</dbReference>
<dbReference type="EMBL" id="CAJVCH010009252">
    <property type="protein sequence ID" value="CAG7666414.1"/>
    <property type="molecule type" value="Genomic_DNA"/>
</dbReference>
<gene>
    <name evidence="2" type="ORF">AFUS01_LOCUS1672</name>
</gene>
<keyword evidence="3" id="KW-1185">Reference proteome</keyword>
<evidence type="ECO:0000256" key="1">
    <source>
        <dbReference type="PROSITE-ProRule" id="PRU00339"/>
    </source>
</evidence>
<organism evidence="2 3">
    <name type="scientific">Allacma fusca</name>
    <dbReference type="NCBI Taxonomy" id="39272"/>
    <lineage>
        <taxon>Eukaryota</taxon>
        <taxon>Metazoa</taxon>
        <taxon>Ecdysozoa</taxon>
        <taxon>Arthropoda</taxon>
        <taxon>Hexapoda</taxon>
        <taxon>Collembola</taxon>
        <taxon>Symphypleona</taxon>
        <taxon>Sminthuridae</taxon>
        <taxon>Allacma</taxon>
    </lineage>
</organism>
<proteinExistence type="predicted"/>
<evidence type="ECO:0000313" key="3">
    <source>
        <dbReference type="Proteomes" id="UP000708208"/>
    </source>
</evidence>
<dbReference type="PANTHER" id="PTHR46082:SF6">
    <property type="entry name" value="AAA+ ATPASE DOMAIN-CONTAINING PROTEIN-RELATED"/>
    <property type="match status" value="1"/>
</dbReference>
<feature type="non-terminal residue" evidence="2">
    <location>
        <position position="1"/>
    </location>
</feature>
<evidence type="ECO:0000313" key="2">
    <source>
        <dbReference type="EMBL" id="CAG7666414.1"/>
    </source>
</evidence>
<name>A0A8J2JNP2_9HEXA</name>
<dbReference type="PANTHER" id="PTHR46082">
    <property type="entry name" value="ATP/GTP-BINDING PROTEIN-RELATED"/>
    <property type="match status" value="1"/>
</dbReference>
<reference evidence="2" key="1">
    <citation type="submission" date="2021-06" db="EMBL/GenBank/DDBJ databases">
        <authorList>
            <person name="Hodson N. C."/>
            <person name="Mongue J. A."/>
            <person name="Jaron S. K."/>
        </authorList>
    </citation>
    <scope>NUCLEOTIDE SEQUENCE</scope>
</reference>
<dbReference type="OrthoDB" id="8123811at2759"/>
<keyword evidence="1" id="KW-0802">TPR repeat</keyword>
<dbReference type="AlphaFoldDB" id="A0A8J2JNP2"/>
<dbReference type="Proteomes" id="UP000708208">
    <property type="component" value="Unassembled WGS sequence"/>
</dbReference>
<dbReference type="InterPro" id="IPR019734">
    <property type="entry name" value="TPR_rpt"/>
</dbReference>